<evidence type="ECO:0000313" key="1">
    <source>
        <dbReference type="EnsemblMetazoa" id="PPA45726.1"/>
    </source>
</evidence>
<reference evidence="1" key="2">
    <citation type="submission" date="2022-06" db="UniProtKB">
        <authorList>
            <consortium name="EnsemblMetazoa"/>
        </authorList>
    </citation>
    <scope>IDENTIFICATION</scope>
    <source>
        <strain evidence="1">PS312</strain>
    </source>
</reference>
<evidence type="ECO:0000313" key="2">
    <source>
        <dbReference type="Proteomes" id="UP000005239"/>
    </source>
</evidence>
<protein>
    <submittedName>
        <fullName evidence="1">Uncharacterized protein</fullName>
    </submittedName>
</protein>
<proteinExistence type="predicted"/>
<dbReference type="AlphaFoldDB" id="A0A2A6CQF9"/>
<dbReference type="EnsemblMetazoa" id="PPA45726.1">
    <property type="protein sequence ID" value="PPA45726.1"/>
    <property type="gene ID" value="WBGene00284095"/>
</dbReference>
<accession>A0A8R1V3L6</accession>
<accession>A0A2A6CQF9</accession>
<name>A0A2A6CQF9_PRIPA</name>
<organism evidence="1 2">
    <name type="scientific">Pristionchus pacificus</name>
    <name type="common">Parasitic nematode worm</name>
    <dbReference type="NCBI Taxonomy" id="54126"/>
    <lineage>
        <taxon>Eukaryota</taxon>
        <taxon>Metazoa</taxon>
        <taxon>Ecdysozoa</taxon>
        <taxon>Nematoda</taxon>
        <taxon>Chromadorea</taxon>
        <taxon>Rhabditida</taxon>
        <taxon>Rhabditina</taxon>
        <taxon>Diplogasteromorpha</taxon>
        <taxon>Diplogasteroidea</taxon>
        <taxon>Neodiplogasteridae</taxon>
        <taxon>Pristionchus</taxon>
    </lineage>
</organism>
<dbReference type="Proteomes" id="UP000005239">
    <property type="component" value="Unassembled WGS sequence"/>
</dbReference>
<reference evidence="2" key="1">
    <citation type="journal article" date="2008" name="Nat. Genet.">
        <title>The Pristionchus pacificus genome provides a unique perspective on nematode lifestyle and parasitism.</title>
        <authorList>
            <person name="Dieterich C."/>
            <person name="Clifton S.W."/>
            <person name="Schuster L.N."/>
            <person name="Chinwalla A."/>
            <person name="Delehaunty K."/>
            <person name="Dinkelacker I."/>
            <person name="Fulton L."/>
            <person name="Fulton R."/>
            <person name="Godfrey J."/>
            <person name="Minx P."/>
            <person name="Mitreva M."/>
            <person name="Roeseler W."/>
            <person name="Tian H."/>
            <person name="Witte H."/>
            <person name="Yang S.P."/>
            <person name="Wilson R.K."/>
            <person name="Sommer R.J."/>
        </authorList>
    </citation>
    <scope>NUCLEOTIDE SEQUENCE [LARGE SCALE GENOMIC DNA]</scope>
    <source>
        <strain evidence="2">PS312</strain>
    </source>
</reference>
<gene>
    <name evidence="1" type="primary">WBGene00284095</name>
</gene>
<keyword evidence="2" id="KW-1185">Reference proteome</keyword>
<sequence length="175" mass="19727">MPAVASSPDVALTPPSKALIASAIYQWHTQCRRRITVVHDECDRGSDECAQVLGDDEEDEADRRHVALKPNFTYCPLEVTYTALAQQPTHLKKMRLLDSPHFPCSLATLADESVCEIKGRTTSIAVQKNSHNAARYSSFEMWNRSRMASTRSVFQWVSTFSAWLMRTPRPLDTAQ</sequence>